<evidence type="ECO:0000259" key="4">
    <source>
        <dbReference type="Pfam" id="PF25967"/>
    </source>
</evidence>
<proteinExistence type="inferred from homology"/>
<keyword evidence="2" id="KW-0472">Membrane</keyword>
<evidence type="ECO:0000259" key="3">
    <source>
        <dbReference type="Pfam" id="PF25954"/>
    </source>
</evidence>
<dbReference type="Gene3D" id="1.10.287.470">
    <property type="entry name" value="Helix hairpin bin"/>
    <property type="match status" value="1"/>
</dbReference>
<dbReference type="PANTHER" id="PTHR30469:SF38">
    <property type="entry name" value="HLYD FAMILY SECRETION PROTEIN"/>
    <property type="match status" value="1"/>
</dbReference>
<evidence type="ECO:0000256" key="2">
    <source>
        <dbReference type="SAM" id="Phobius"/>
    </source>
</evidence>
<dbReference type="AlphaFoldDB" id="A0A2S6HBT2"/>
<comment type="caution">
    <text evidence="6">The sequence shown here is derived from an EMBL/GenBank/DDBJ whole genome shotgun (WGS) entry which is preliminary data.</text>
</comment>
<feature type="domain" description="CusB-like beta-barrel" evidence="3">
    <location>
        <begin position="225"/>
        <end position="290"/>
    </location>
</feature>
<comment type="similarity">
    <text evidence="1">Belongs to the membrane fusion protein (MFP) (TC 8.A.1) family.</text>
</comment>
<dbReference type="Gene3D" id="2.40.50.100">
    <property type="match status" value="1"/>
</dbReference>
<feature type="transmembrane region" description="Helical" evidence="2">
    <location>
        <begin position="12"/>
        <end position="29"/>
    </location>
</feature>
<dbReference type="NCBIfam" id="TIGR01730">
    <property type="entry name" value="RND_mfp"/>
    <property type="match status" value="1"/>
</dbReference>
<dbReference type="InterPro" id="IPR058792">
    <property type="entry name" value="Beta-barrel_RND_2"/>
</dbReference>
<reference evidence="6 7" key="1">
    <citation type="submission" date="2018-02" db="EMBL/GenBank/DDBJ databases">
        <title>Subsurface microbial communities from deep shales in Ohio and West Virginia, USA.</title>
        <authorList>
            <person name="Wrighton K."/>
        </authorList>
    </citation>
    <scope>NUCLEOTIDE SEQUENCE [LARGE SCALE GENOMIC DNA]</scope>
    <source>
        <strain evidence="6 7">OWC-DMM</strain>
    </source>
</reference>
<dbReference type="PANTHER" id="PTHR30469">
    <property type="entry name" value="MULTIDRUG RESISTANCE PROTEIN MDTA"/>
    <property type="match status" value="1"/>
</dbReference>
<keyword evidence="2" id="KW-0812">Transmembrane</keyword>
<dbReference type="Pfam" id="PF25954">
    <property type="entry name" value="Beta-barrel_RND_2"/>
    <property type="match status" value="1"/>
</dbReference>
<dbReference type="GO" id="GO:0015562">
    <property type="term" value="F:efflux transmembrane transporter activity"/>
    <property type="evidence" value="ECO:0007669"/>
    <property type="project" value="TreeGrafter"/>
</dbReference>
<accession>A0A2S6HBT2</accession>
<gene>
    <name evidence="6" type="ORF">B0F87_107163</name>
</gene>
<sequence length="361" mass="38450">MSQTEPKNINKIATIAAAVLALILLLLYMQGSFVSKVSPGNSPLPGDANAQKNDTAIVEKKQVDDILAWPGTVKSRTVANIAPKMTARIIEIKVHAGDKVKKGDLIARLDERDVKAQENAALAALVGANAQANRAKADEQRTRSLYSKEAATRENFDAVVASAKEAQAGANQAASAVTEIRSHLADTLLLAPFDGVVVKRHQEPGDMGLPGVPVVTLQTPQGLRLEADVPSTCAGRYSIGMNVNVRIDTLGLTTSAQIDEISPEVDSQTRTQLIKIALPAIDGLQPGHFGWLEQACGQHEALLIPAGTVQHIGQLEVVKVLSEGRQLMRHIRTGKAFGDQIEVISGLHAGETVITHPQQAQ</sequence>
<name>A0A2S6HBT2_9GAMM</name>
<dbReference type="InterPro" id="IPR058647">
    <property type="entry name" value="BSH_CzcB-like"/>
</dbReference>
<dbReference type="Pfam" id="PF25967">
    <property type="entry name" value="RND-MFP_C"/>
    <property type="match status" value="1"/>
</dbReference>
<keyword evidence="2" id="KW-1133">Transmembrane helix</keyword>
<dbReference type="Pfam" id="PF25973">
    <property type="entry name" value="BSH_CzcB"/>
    <property type="match status" value="1"/>
</dbReference>
<dbReference type="Gene3D" id="2.40.420.20">
    <property type="match status" value="1"/>
</dbReference>
<evidence type="ECO:0000313" key="6">
    <source>
        <dbReference type="EMBL" id="PPK74920.1"/>
    </source>
</evidence>
<evidence type="ECO:0000313" key="7">
    <source>
        <dbReference type="Proteomes" id="UP000240010"/>
    </source>
</evidence>
<dbReference type="InterPro" id="IPR058627">
    <property type="entry name" value="MdtA-like_C"/>
</dbReference>
<protein>
    <submittedName>
        <fullName evidence="6">RND family efflux transporter MFP subunit</fullName>
    </submittedName>
</protein>
<dbReference type="InterPro" id="IPR006143">
    <property type="entry name" value="RND_pump_MFP"/>
</dbReference>
<feature type="domain" description="CzcB-like barrel-sandwich hybrid" evidence="5">
    <location>
        <begin position="78"/>
        <end position="206"/>
    </location>
</feature>
<dbReference type="RefSeq" id="WP_104429438.1">
    <property type="nucleotide sequence ID" value="NZ_PTIZ01000007.1"/>
</dbReference>
<dbReference type="GO" id="GO:1990281">
    <property type="term" value="C:efflux pump complex"/>
    <property type="evidence" value="ECO:0007669"/>
    <property type="project" value="TreeGrafter"/>
</dbReference>
<evidence type="ECO:0000256" key="1">
    <source>
        <dbReference type="ARBA" id="ARBA00009477"/>
    </source>
</evidence>
<dbReference type="Proteomes" id="UP000240010">
    <property type="component" value="Unassembled WGS sequence"/>
</dbReference>
<feature type="domain" description="Multidrug resistance protein MdtA-like C-terminal permuted SH3" evidence="4">
    <location>
        <begin position="301"/>
        <end position="356"/>
    </location>
</feature>
<dbReference type="SUPFAM" id="SSF111369">
    <property type="entry name" value="HlyD-like secretion proteins"/>
    <property type="match status" value="1"/>
</dbReference>
<dbReference type="Gene3D" id="2.40.30.170">
    <property type="match status" value="1"/>
</dbReference>
<evidence type="ECO:0000259" key="5">
    <source>
        <dbReference type="Pfam" id="PF25973"/>
    </source>
</evidence>
<organism evidence="6 7">
    <name type="scientific">Methylobacter tundripaludum</name>
    <dbReference type="NCBI Taxonomy" id="173365"/>
    <lineage>
        <taxon>Bacteria</taxon>
        <taxon>Pseudomonadati</taxon>
        <taxon>Pseudomonadota</taxon>
        <taxon>Gammaproteobacteria</taxon>
        <taxon>Methylococcales</taxon>
        <taxon>Methylococcaceae</taxon>
        <taxon>Methylobacter</taxon>
    </lineage>
</organism>
<dbReference type="EMBL" id="PTIZ01000007">
    <property type="protein sequence ID" value="PPK74920.1"/>
    <property type="molecule type" value="Genomic_DNA"/>
</dbReference>